<comment type="caution">
    <text evidence="2">Lacks conserved residue(s) required for the propagation of feature annotation.</text>
</comment>
<evidence type="ECO:0000313" key="4">
    <source>
        <dbReference type="EMBL" id="KAA0190094.1"/>
    </source>
</evidence>
<evidence type="ECO:0000259" key="3">
    <source>
        <dbReference type="PROSITE" id="PS52035"/>
    </source>
</evidence>
<dbReference type="InterPro" id="IPR050753">
    <property type="entry name" value="Peptidase_M14_domain"/>
</dbReference>
<dbReference type="PANTHER" id="PTHR11532:SF62">
    <property type="entry name" value="CARBOXYPEPTIDASE D"/>
    <property type="match status" value="1"/>
</dbReference>
<dbReference type="PROSITE" id="PS52035">
    <property type="entry name" value="PEPTIDASE_M14"/>
    <property type="match status" value="1"/>
</dbReference>
<evidence type="ECO:0000256" key="2">
    <source>
        <dbReference type="PROSITE-ProRule" id="PRU01379"/>
    </source>
</evidence>
<dbReference type="EMBL" id="LUCM01007370">
    <property type="protein sequence ID" value="KAA0190094.1"/>
    <property type="molecule type" value="Genomic_DNA"/>
</dbReference>
<dbReference type="Gene3D" id="3.40.630.10">
    <property type="entry name" value="Zn peptidases"/>
    <property type="match status" value="1"/>
</dbReference>
<dbReference type="PRINTS" id="PR00765">
    <property type="entry name" value="CRBOXYPTASEA"/>
</dbReference>
<evidence type="ECO:0000313" key="5">
    <source>
        <dbReference type="Proteomes" id="UP000728185"/>
    </source>
</evidence>
<dbReference type="SUPFAM" id="SSF53187">
    <property type="entry name" value="Zn-dependent exopeptidases"/>
    <property type="match status" value="1"/>
</dbReference>
<comment type="caution">
    <text evidence="4">The sequence shown here is derived from an EMBL/GenBank/DDBJ whole genome shotgun (WGS) entry which is preliminary data.</text>
</comment>
<dbReference type="PROSITE" id="PS00132">
    <property type="entry name" value="CARBOXYPEPT_ZN_1"/>
    <property type="match status" value="1"/>
</dbReference>
<dbReference type="Pfam" id="PF00246">
    <property type="entry name" value="Peptidase_M14"/>
    <property type="match status" value="1"/>
</dbReference>
<keyword evidence="5" id="KW-1185">Reference proteome</keyword>
<dbReference type="OrthoDB" id="10249045at2759"/>
<dbReference type="InterPro" id="IPR057246">
    <property type="entry name" value="CARBOXYPEPT_ZN_1"/>
</dbReference>
<dbReference type="GO" id="GO:0008270">
    <property type="term" value="F:zinc ion binding"/>
    <property type="evidence" value="ECO:0007669"/>
    <property type="project" value="InterPro"/>
</dbReference>
<dbReference type="GO" id="GO:0006518">
    <property type="term" value="P:peptide metabolic process"/>
    <property type="evidence" value="ECO:0007669"/>
    <property type="project" value="TreeGrafter"/>
</dbReference>
<accession>A0A8E0RTI0</accession>
<keyword evidence="4" id="KW-0645">Protease</keyword>
<organism evidence="4 5">
    <name type="scientific">Fasciolopsis buskii</name>
    <dbReference type="NCBI Taxonomy" id="27845"/>
    <lineage>
        <taxon>Eukaryota</taxon>
        <taxon>Metazoa</taxon>
        <taxon>Spiralia</taxon>
        <taxon>Lophotrochozoa</taxon>
        <taxon>Platyhelminthes</taxon>
        <taxon>Trematoda</taxon>
        <taxon>Digenea</taxon>
        <taxon>Plagiorchiida</taxon>
        <taxon>Echinostomata</taxon>
        <taxon>Echinostomatoidea</taxon>
        <taxon>Fasciolidae</taxon>
        <taxon>Fasciolopsis</taxon>
    </lineage>
</organism>
<proteinExistence type="inferred from homology"/>
<dbReference type="PANTHER" id="PTHR11532">
    <property type="entry name" value="PROTEASE M14 CARBOXYPEPTIDASE"/>
    <property type="match status" value="1"/>
</dbReference>
<feature type="domain" description="Peptidase M14" evidence="3">
    <location>
        <begin position="16"/>
        <end position="131"/>
    </location>
</feature>
<dbReference type="GO" id="GO:0016485">
    <property type="term" value="P:protein processing"/>
    <property type="evidence" value="ECO:0007669"/>
    <property type="project" value="TreeGrafter"/>
</dbReference>
<comment type="similarity">
    <text evidence="1 2">Belongs to the peptidase M14 family.</text>
</comment>
<gene>
    <name evidence="4" type="ORF">FBUS_10433</name>
</gene>
<evidence type="ECO:0000256" key="1">
    <source>
        <dbReference type="ARBA" id="ARBA00005988"/>
    </source>
</evidence>
<dbReference type="GO" id="GO:0005615">
    <property type="term" value="C:extracellular space"/>
    <property type="evidence" value="ECO:0007669"/>
    <property type="project" value="TreeGrafter"/>
</dbReference>
<reference evidence="4" key="1">
    <citation type="submission" date="2019-05" db="EMBL/GenBank/DDBJ databases">
        <title>Annotation for the trematode Fasciolopsis buski.</title>
        <authorList>
            <person name="Choi Y.-J."/>
        </authorList>
    </citation>
    <scope>NUCLEOTIDE SEQUENCE</scope>
    <source>
        <strain evidence="4">HT</strain>
        <tissue evidence="4">Whole worm</tissue>
    </source>
</reference>
<name>A0A8E0RTI0_9TREM</name>
<protein>
    <submittedName>
        <fullName evidence="4">Carboxypeptidase protein</fullName>
    </submittedName>
</protein>
<dbReference type="AlphaFoldDB" id="A0A8E0RTI0"/>
<dbReference type="InterPro" id="IPR000834">
    <property type="entry name" value="Peptidase_M14"/>
</dbReference>
<sequence>MVKKISLTNVRHLASSYTSFNSLKTVLDEIHEECPNITRVYSIGNSVLGKPLWVISLGDRPTEHELGEPEVKLVATIHGNEPVGKELLLNFAWLLCENYGRHEFITLLLDHTQIHLLPVMNPDGFDIAVEG</sequence>
<keyword evidence="4" id="KW-0121">Carboxypeptidase</keyword>
<keyword evidence="4" id="KW-0378">Hydrolase</keyword>
<dbReference type="GO" id="GO:0004181">
    <property type="term" value="F:metallocarboxypeptidase activity"/>
    <property type="evidence" value="ECO:0007669"/>
    <property type="project" value="InterPro"/>
</dbReference>
<dbReference type="Proteomes" id="UP000728185">
    <property type="component" value="Unassembled WGS sequence"/>
</dbReference>